<sequence length="29" mass="3042">MKDGGFIINVVGTVPTTAVLTSSGEYDRN</sequence>
<dbReference type="EMBL" id="LBTF01000011">
    <property type="protein sequence ID" value="KKQ35594.1"/>
    <property type="molecule type" value="Genomic_DNA"/>
</dbReference>
<evidence type="ECO:0000313" key="1">
    <source>
        <dbReference type="EMBL" id="KKQ35594.1"/>
    </source>
</evidence>
<protein>
    <submittedName>
        <fullName evidence="1">Uncharacterized protein</fullName>
    </submittedName>
</protein>
<evidence type="ECO:0000313" key="2">
    <source>
        <dbReference type="Proteomes" id="UP000033876"/>
    </source>
</evidence>
<organism evidence="1 2">
    <name type="scientific">Candidatus Nomurabacteria bacterium GW2011_GWB1_37_5</name>
    <dbReference type="NCBI Taxonomy" id="1618742"/>
    <lineage>
        <taxon>Bacteria</taxon>
        <taxon>Candidatus Nomuraibacteriota</taxon>
    </lineage>
</organism>
<accession>A0A0G0JFT7</accession>
<name>A0A0G0JFT7_9BACT</name>
<reference evidence="1 2" key="1">
    <citation type="journal article" date="2015" name="Nature">
        <title>rRNA introns, odd ribosomes, and small enigmatic genomes across a large radiation of phyla.</title>
        <authorList>
            <person name="Brown C.T."/>
            <person name="Hug L.A."/>
            <person name="Thomas B.C."/>
            <person name="Sharon I."/>
            <person name="Castelle C.J."/>
            <person name="Singh A."/>
            <person name="Wilkins M.J."/>
            <person name="Williams K.H."/>
            <person name="Banfield J.F."/>
        </authorList>
    </citation>
    <scope>NUCLEOTIDE SEQUENCE [LARGE SCALE GENOMIC DNA]</scope>
</reference>
<dbReference type="AlphaFoldDB" id="A0A0G0JFT7"/>
<proteinExistence type="predicted"/>
<dbReference type="Proteomes" id="UP000033876">
    <property type="component" value="Unassembled WGS sequence"/>
</dbReference>
<gene>
    <name evidence="1" type="ORF">US50_C0011G0007</name>
</gene>
<comment type="caution">
    <text evidence="1">The sequence shown here is derived from an EMBL/GenBank/DDBJ whole genome shotgun (WGS) entry which is preliminary data.</text>
</comment>